<dbReference type="PANTHER" id="PTHR13887:SF55">
    <property type="entry name" value="SLR0313 PROTEIN"/>
    <property type="match status" value="1"/>
</dbReference>
<accession>A0A3E1YIJ2</accession>
<comment type="similarity">
    <text evidence="1">Belongs to the thioredoxin family. DsbA subfamily.</text>
</comment>
<keyword evidence="4" id="KW-1185">Reference proteome</keyword>
<feature type="domain" description="Thioredoxin-like fold" evidence="2">
    <location>
        <begin position="10"/>
        <end position="169"/>
    </location>
</feature>
<gene>
    <name evidence="3" type="ORF">DVR12_03950</name>
</gene>
<dbReference type="Proteomes" id="UP000260644">
    <property type="component" value="Unassembled WGS sequence"/>
</dbReference>
<evidence type="ECO:0000313" key="3">
    <source>
        <dbReference type="EMBL" id="RFS27060.1"/>
    </source>
</evidence>
<dbReference type="InterPro" id="IPR012336">
    <property type="entry name" value="Thioredoxin-like_fold"/>
</dbReference>
<dbReference type="AlphaFoldDB" id="A0A3E1YIJ2"/>
<dbReference type="SUPFAM" id="SSF52833">
    <property type="entry name" value="Thioredoxin-like"/>
    <property type="match status" value="1"/>
</dbReference>
<dbReference type="OrthoDB" id="117402at2"/>
<protein>
    <submittedName>
        <fullName evidence="3">DsbA family protein</fullName>
    </submittedName>
</protein>
<dbReference type="Pfam" id="PF13462">
    <property type="entry name" value="Thioredoxin_4"/>
    <property type="match status" value="1"/>
</dbReference>
<dbReference type="Gene3D" id="3.40.30.10">
    <property type="entry name" value="Glutaredoxin"/>
    <property type="match status" value="1"/>
</dbReference>
<organism evidence="3 4">
    <name type="scientific">Chitinophaga silvatica</name>
    <dbReference type="NCBI Taxonomy" id="2282649"/>
    <lineage>
        <taxon>Bacteria</taxon>
        <taxon>Pseudomonadati</taxon>
        <taxon>Bacteroidota</taxon>
        <taxon>Chitinophagia</taxon>
        <taxon>Chitinophagales</taxon>
        <taxon>Chitinophagaceae</taxon>
        <taxon>Chitinophaga</taxon>
    </lineage>
</organism>
<comment type="caution">
    <text evidence="3">The sequence shown here is derived from an EMBL/GenBank/DDBJ whole genome shotgun (WGS) entry which is preliminary data.</text>
</comment>
<proteinExistence type="inferred from homology"/>
<evidence type="ECO:0000259" key="2">
    <source>
        <dbReference type="Pfam" id="PF13462"/>
    </source>
</evidence>
<reference evidence="3 4" key="1">
    <citation type="submission" date="2018-07" db="EMBL/GenBank/DDBJ databases">
        <title>Chitinophaga K2CV101002-2 sp. nov., isolated from a monsoon evergreen broad-leaved forest soil.</title>
        <authorList>
            <person name="Lv Y."/>
        </authorList>
    </citation>
    <scope>NUCLEOTIDE SEQUENCE [LARGE SCALE GENOMIC DNA]</scope>
    <source>
        <strain evidence="3 4">GDMCC 1.1288</strain>
    </source>
</reference>
<dbReference type="PANTHER" id="PTHR13887">
    <property type="entry name" value="GLUTATHIONE S-TRANSFERASE KAPPA"/>
    <property type="match status" value="1"/>
</dbReference>
<evidence type="ECO:0000313" key="4">
    <source>
        <dbReference type="Proteomes" id="UP000260644"/>
    </source>
</evidence>
<dbReference type="EMBL" id="QPMM01000001">
    <property type="protein sequence ID" value="RFS27060.1"/>
    <property type="molecule type" value="Genomic_DNA"/>
</dbReference>
<sequence>MAILKVPVNAQDHTLGSLHAPRVLVGYCDYQCPDCGDSYPLIKELIAKHEHSLLFVFRNFPKQEKHPMALPAALAAEAAARQSKFWEMHDIIYENQDELSIENLLVFATEIGLNIQQFAADWKSQELLTKIEKDFDGGLRSGVSETPTFFVNGHQFDEFDGSYESLSYAISM</sequence>
<evidence type="ECO:0000256" key="1">
    <source>
        <dbReference type="ARBA" id="ARBA00005791"/>
    </source>
</evidence>
<dbReference type="RefSeq" id="WP_116974248.1">
    <property type="nucleotide sequence ID" value="NZ_QPMM01000001.1"/>
</dbReference>
<dbReference type="InterPro" id="IPR036249">
    <property type="entry name" value="Thioredoxin-like_sf"/>
</dbReference>
<name>A0A3E1YIJ2_9BACT</name>